<reference evidence="1 2" key="1">
    <citation type="submission" date="2024-04" db="EMBL/GenBank/DDBJ databases">
        <title>Genome sequencing and metabolic network reconstruction of aminoacids and betaine degradation by Anoxynatronum sibiricum.</title>
        <authorList>
            <person name="Detkova E.N."/>
            <person name="Boltjanskaja Y.V."/>
            <person name="Mardanov A.V."/>
            <person name="Kevbrin V."/>
        </authorList>
    </citation>
    <scope>NUCLEOTIDE SEQUENCE [LARGE SCALE GENOMIC DNA]</scope>
    <source>
        <strain evidence="1 2">Z-7981</strain>
    </source>
</reference>
<gene>
    <name evidence="1" type="ORF">AAIG11_14725</name>
</gene>
<dbReference type="Proteomes" id="UP001407405">
    <property type="component" value="Unassembled WGS sequence"/>
</dbReference>
<proteinExistence type="predicted"/>
<organism evidence="1 2">
    <name type="scientific">Anoxynatronum sibiricum</name>
    <dbReference type="NCBI Taxonomy" id="210623"/>
    <lineage>
        <taxon>Bacteria</taxon>
        <taxon>Bacillati</taxon>
        <taxon>Bacillota</taxon>
        <taxon>Clostridia</taxon>
        <taxon>Eubacteriales</taxon>
        <taxon>Clostridiaceae</taxon>
        <taxon>Anoxynatronum</taxon>
    </lineage>
</organism>
<dbReference type="RefSeq" id="WP_343187024.1">
    <property type="nucleotide sequence ID" value="NZ_JBCITM010000020.1"/>
</dbReference>
<accession>A0ABU9VXL9</accession>
<evidence type="ECO:0000313" key="1">
    <source>
        <dbReference type="EMBL" id="MEN1761738.1"/>
    </source>
</evidence>
<keyword evidence="2" id="KW-1185">Reference proteome</keyword>
<protein>
    <submittedName>
        <fullName evidence="1">Uncharacterized protein</fullName>
    </submittedName>
</protein>
<comment type="caution">
    <text evidence="1">The sequence shown here is derived from an EMBL/GenBank/DDBJ whole genome shotgun (WGS) entry which is preliminary data.</text>
</comment>
<name>A0ABU9VXL9_9CLOT</name>
<dbReference type="EMBL" id="JBCITM010000020">
    <property type="protein sequence ID" value="MEN1761738.1"/>
    <property type="molecule type" value="Genomic_DNA"/>
</dbReference>
<evidence type="ECO:0000313" key="2">
    <source>
        <dbReference type="Proteomes" id="UP001407405"/>
    </source>
</evidence>
<sequence length="56" mass="6547">MLRIKISYREQPHAKEAHQFSAKVNSPLEAIQLFYDKHPDAVWIGVRSIRLLDDTL</sequence>